<dbReference type="RefSeq" id="WP_013189549.1">
    <property type="nucleotide sequence ID" value="NZ_CAMYEK010000001.1"/>
</dbReference>
<gene>
    <name evidence="2" type="ORF">NCTC11820_00901</name>
</gene>
<dbReference type="GeneID" id="55565794"/>
<feature type="transmembrane region" description="Helical" evidence="1">
    <location>
        <begin position="6"/>
        <end position="28"/>
    </location>
</feature>
<accession>A0A2X2Y9R5</accession>
<reference evidence="2 3" key="1">
    <citation type="submission" date="2018-06" db="EMBL/GenBank/DDBJ databases">
        <authorList>
            <consortium name="Pathogen Informatics"/>
            <person name="Doyle S."/>
        </authorList>
    </citation>
    <scope>NUCLEOTIDE SEQUENCE [LARGE SCALE GENOMIC DNA]</scope>
    <source>
        <strain evidence="2 3">NCTC11820</strain>
    </source>
</reference>
<keyword evidence="1" id="KW-0812">Transmembrane</keyword>
<name>A0A2X2Y9R5_9ACTO</name>
<dbReference type="AlphaFoldDB" id="A0A2X2Y9R5"/>
<sequence>MSVQGIVWLIAVICAVAIFVATTVWIILRGIRLYRTVRDIEMPVHDALEPVSEPVRKPAPTGDPATLSAARVARAEVKQARKVNKQRRLNAAHDRWASYDLVAPRQ</sequence>
<proteinExistence type="predicted"/>
<evidence type="ECO:0000313" key="3">
    <source>
        <dbReference type="Proteomes" id="UP000250245"/>
    </source>
</evidence>
<protein>
    <submittedName>
        <fullName evidence="2">Uncharacterized protein</fullName>
    </submittedName>
</protein>
<keyword evidence="1" id="KW-1133">Transmembrane helix</keyword>
<dbReference type="EMBL" id="UASJ01000001">
    <property type="protein sequence ID" value="SQB64552.1"/>
    <property type="molecule type" value="Genomic_DNA"/>
</dbReference>
<dbReference type="Proteomes" id="UP000250245">
    <property type="component" value="Unassembled WGS sequence"/>
</dbReference>
<evidence type="ECO:0000313" key="2">
    <source>
        <dbReference type="EMBL" id="SQB64552.1"/>
    </source>
</evidence>
<evidence type="ECO:0000256" key="1">
    <source>
        <dbReference type="SAM" id="Phobius"/>
    </source>
</evidence>
<keyword evidence="1" id="KW-0472">Membrane</keyword>
<organism evidence="2 3">
    <name type="scientific">Mobiluncus curtisii</name>
    <dbReference type="NCBI Taxonomy" id="2051"/>
    <lineage>
        <taxon>Bacteria</taxon>
        <taxon>Bacillati</taxon>
        <taxon>Actinomycetota</taxon>
        <taxon>Actinomycetes</taxon>
        <taxon>Actinomycetales</taxon>
        <taxon>Actinomycetaceae</taxon>
        <taxon>Mobiluncus</taxon>
    </lineage>
</organism>